<protein>
    <submittedName>
        <fullName evidence="5">MFS transporter</fullName>
    </submittedName>
</protein>
<proteinExistence type="predicted"/>
<feature type="non-terminal residue" evidence="5">
    <location>
        <position position="1"/>
    </location>
</feature>
<comment type="caution">
    <text evidence="5">The sequence shown here is derived from an EMBL/GenBank/DDBJ whole genome shotgun (WGS) entry which is preliminary data.</text>
</comment>
<dbReference type="Gene3D" id="1.20.1720.10">
    <property type="entry name" value="Multidrug resistance protein D"/>
    <property type="match status" value="1"/>
</dbReference>
<feature type="transmembrane region" description="Helical" evidence="4">
    <location>
        <begin position="12"/>
        <end position="37"/>
    </location>
</feature>
<feature type="transmembrane region" description="Helical" evidence="4">
    <location>
        <begin position="220"/>
        <end position="244"/>
    </location>
</feature>
<dbReference type="GO" id="GO:0022857">
    <property type="term" value="F:transmembrane transporter activity"/>
    <property type="evidence" value="ECO:0007669"/>
    <property type="project" value="InterPro"/>
</dbReference>
<reference evidence="5" key="1">
    <citation type="journal article" date="2020" name="mSystems">
        <title>Genome- and Community-Level Interaction Insights into Carbon Utilization and Element Cycling Functions of Hydrothermarchaeota in Hydrothermal Sediment.</title>
        <authorList>
            <person name="Zhou Z."/>
            <person name="Liu Y."/>
            <person name="Xu W."/>
            <person name="Pan J."/>
            <person name="Luo Z.H."/>
            <person name="Li M."/>
        </authorList>
    </citation>
    <scope>NUCLEOTIDE SEQUENCE [LARGE SCALE GENOMIC DNA]</scope>
    <source>
        <strain evidence="5">HyVt-489</strain>
    </source>
</reference>
<evidence type="ECO:0000313" key="5">
    <source>
        <dbReference type="EMBL" id="HFB54992.1"/>
    </source>
</evidence>
<keyword evidence="1 4" id="KW-0812">Transmembrane</keyword>
<accession>A0A7C3G8S7</accession>
<feature type="transmembrane region" description="Helical" evidence="4">
    <location>
        <begin position="250"/>
        <end position="269"/>
    </location>
</feature>
<dbReference type="Proteomes" id="UP000886042">
    <property type="component" value="Unassembled WGS sequence"/>
</dbReference>
<dbReference type="Pfam" id="PF07690">
    <property type="entry name" value="MFS_1"/>
    <property type="match status" value="1"/>
</dbReference>
<feature type="transmembrane region" description="Helical" evidence="4">
    <location>
        <begin position="43"/>
        <end position="62"/>
    </location>
</feature>
<evidence type="ECO:0000256" key="4">
    <source>
        <dbReference type="SAM" id="Phobius"/>
    </source>
</evidence>
<dbReference type="AlphaFoldDB" id="A0A7C3G8S7"/>
<feature type="transmembrane region" description="Helical" evidence="4">
    <location>
        <begin position="130"/>
        <end position="148"/>
    </location>
</feature>
<dbReference type="InterPro" id="IPR036259">
    <property type="entry name" value="MFS_trans_sf"/>
</dbReference>
<sequence>SVIRDLYHGRAMAQVTSVIMGFFILVPAIAPALGQAIYTFLPWRWIFVVLLLQAVLVSFWFWRRQEETLKPEYEKPFSLITIGKNVWEILNTRESFWYTMAAGIIFGAFVSYLLTSPQIFEDAYGITDKFPYYFGGLAIVIGSASLFNARLVMKLGMRRLCLFAVSIQCSISSIVFIYAWLHGGHVPLIVFMGWAVIAFFMMGFLFGNFNAIALEPLGHIAGIGAAMVGSISTFVSMGIGTLIGQAYNHTVLPMIGGYAVLGFVSLLVMKWADRGHIPSAS</sequence>
<keyword evidence="2 4" id="KW-1133">Transmembrane helix</keyword>
<gene>
    <name evidence="5" type="ORF">ENJ46_03630</name>
</gene>
<organism evidence="5">
    <name type="scientific">Hellea balneolensis</name>
    <dbReference type="NCBI Taxonomy" id="287478"/>
    <lineage>
        <taxon>Bacteria</taxon>
        <taxon>Pseudomonadati</taxon>
        <taxon>Pseudomonadota</taxon>
        <taxon>Alphaproteobacteria</taxon>
        <taxon>Maricaulales</taxon>
        <taxon>Robiginitomaculaceae</taxon>
        <taxon>Hellea</taxon>
    </lineage>
</organism>
<feature type="transmembrane region" description="Helical" evidence="4">
    <location>
        <begin position="187"/>
        <end position="208"/>
    </location>
</feature>
<dbReference type="EMBL" id="DRMN01000237">
    <property type="protein sequence ID" value="HFB54992.1"/>
    <property type="molecule type" value="Genomic_DNA"/>
</dbReference>
<name>A0A7C3G8S7_9PROT</name>
<evidence type="ECO:0000256" key="3">
    <source>
        <dbReference type="ARBA" id="ARBA00023136"/>
    </source>
</evidence>
<evidence type="ECO:0000256" key="2">
    <source>
        <dbReference type="ARBA" id="ARBA00022989"/>
    </source>
</evidence>
<feature type="transmembrane region" description="Helical" evidence="4">
    <location>
        <begin position="160"/>
        <end position="181"/>
    </location>
</feature>
<keyword evidence="3 4" id="KW-0472">Membrane</keyword>
<dbReference type="InterPro" id="IPR011701">
    <property type="entry name" value="MFS"/>
</dbReference>
<evidence type="ECO:0000256" key="1">
    <source>
        <dbReference type="ARBA" id="ARBA00022692"/>
    </source>
</evidence>
<feature type="transmembrane region" description="Helical" evidence="4">
    <location>
        <begin position="96"/>
        <end position="115"/>
    </location>
</feature>
<dbReference type="SUPFAM" id="SSF103473">
    <property type="entry name" value="MFS general substrate transporter"/>
    <property type="match status" value="1"/>
</dbReference>